<dbReference type="PANTHER" id="PTHR46401:SF2">
    <property type="entry name" value="GLYCOSYLTRANSFERASE WBBK-RELATED"/>
    <property type="match status" value="1"/>
</dbReference>
<dbReference type="CDD" id="cd03801">
    <property type="entry name" value="GT4_PimA-like"/>
    <property type="match status" value="1"/>
</dbReference>
<organism evidence="3 4">
    <name type="scientific">Chitinophaga polysaccharea</name>
    <dbReference type="NCBI Taxonomy" id="1293035"/>
    <lineage>
        <taxon>Bacteria</taxon>
        <taxon>Pseudomonadati</taxon>
        <taxon>Bacteroidota</taxon>
        <taxon>Chitinophagia</taxon>
        <taxon>Chitinophagales</taxon>
        <taxon>Chitinophagaceae</taxon>
        <taxon>Chitinophaga</taxon>
    </lineage>
</organism>
<evidence type="ECO:0000313" key="3">
    <source>
        <dbReference type="EMBL" id="TWF41621.1"/>
    </source>
</evidence>
<name>A0A561PU24_9BACT</name>
<sequence>MRILLLYDYPPAPGGLATQGNLLYQGLLDIGVEAHAVHYDSPLEKEWYYQWFKPDIVLGVGYWGYTPQLVLHPQQFGLQPVPWLVADGYIANYQEVLNQLPLILVTSQWVKEMYIRDGICGDRIVVLPVGCNTDLFTPLPKEHPRVSAVRASLGVKPDELMLLTVGGDACSKGAREVMQALARLAGDIPSNWKYICKVWPQPRTRLQNELDMELARQLGLEHKIQYVTSIVSRNYMPYLLNACDLYVGPSRLEGFGMPQVEAGACGKAVIGIQAMGMLDTLVHEETALMAEVAEQIVVNEVILGLESGYPENHKVVFGTPRTVDYRADINDIRAHLQRLMNDETYRGQLGHAARQRVTSKFDYRTVARQFVQILEEKLNIH</sequence>
<proteinExistence type="predicted"/>
<dbReference type="AlphaFoldDB" id="A0A561PU24"/>
<dbReference type="SUPFAM" id="SSF53756">
    <property type="entry name" value="UDP-Glycosyltransferase/glycogen phosphorylase"/>
    <property type="match status" value="1"/>
</dbReference>
<feature type="domain" description="Glycosyl transferase family 1" evidence="2">
    <location>
        <begin position="150"/>
        <end position="308"/>
    </location>
</feature>
<dbReference type="EMBL" id="VIWO01000003">
    <property type="protein sequence ID" value="TWF41621.1"/>
    <property type="molecule type" value="Genomic_DNA"/>
</dbReference>
<gene>
    <name evidence="3" type="ORF">FHW36_103425</name>
</gene>
<dbReference type="Proteomes" id="UP000320811">
    <property type="component" value="Unassembled WGS sequence"/>
</dbReference>
<accession>A0A561PU24</accession>
<dbReference type="PANTHER" id="PTHR46401">
    <property type="entry name" value="GLYCOSYLTRANSFERASE WBBK-RELATED"/>
    <property type="match status" value="1"/>
</dbReference>
<dbReference type="GO" id="GO:0009103">
    <property type="term" value="P:lipopolysaccharide biosynthetic process"/>
    <property type="evidence" value="ECO:0007669"/>
    <property type="project" value="TreeGrafter"/>
</dbReference>
<comment type="caution">
    <text evidence="3">The sequence shown here is derived from an EMBL/GenBank/DDBJ whole genome shotgun (WGS) entry which is preliminary data.</text>
</comment>
<dbReference type="GO" id="GO:0016757">
    <property type="term" value="F:glycosyltransferase activity"/>
    <property type="evidence" value="ECO:0007669"/>
    <property type="project" value="InterPro"/>
</dbReference>
<keyword evidence="4" id="KW-1185">Reference proteome</keyword>
<evidence type="ECO:0000256" key="1">
    <source>
        <dbReference type="ARBA" id="ARBA00022679"/>
    </source>
</evidence>
<dbReference type="RefSeq" id="WP_145669811.1">
    <property type="nucleotide sequence ID" value="NZ_VIWO01000003.1"/>
</dbReference>
<dbReference type="OrthoDB" id="9801609at2"/>
<evidence type="ECO:0000313" key="4">
    <source>
        <dbReference type="Proteomes" id="UP000320811"/>
    </source>
</evidence>
<evidence type="ECO:0000259" key="2">
    <source>
        <dbReference type="Pfam" id="PF00534"/>
    </source>
</evidence>
<keyword evidence="1 3" id="KW-0808">Transferase</keyword>
<dbReference type="InterPro" id="IPR001296">
    <property type="entry name" value="Glyco_trans_1"/>
</dbReference>
<reference evidence="3 4" key="1">
    <citation type="submission" date="2019-06" db="EMBL/GenBank/DDBJ databases">
        <title>Sorghum-associated microbial communities from plants grown in Nebraska, USA.</title>
        <authorList>
            <person name="Schachtman D."/>
        </authorList>
    </citation>
    <scope>NUCLEOTIDE SEQUENCE [LARGE SCALE GENOMIC DNA]</scope>
    <source>
        <strain evidence="3 4">1209</strain>
    </source>
</reference>
<dbReference type="Gene3D" id="3.40.50.2000">
    <property type="entry name" value="Glycogen Phosphorylase B"/>
    <property type="match status" value="1"/>
</dbReference>
<dbReference type="Pfam" id="PF00534">
    <property type="entry name" value="Glycos_transf_1"/>
    <property type="match status" value="1"/>
</dbReference>
<protein>
    <submittedName>
        <fullName evidence="3">Glycosyl transferase family 1</fullName>
    </submittedName>
</protein>